<dbReference type="Proteomes" id="UP000549616">
    <property type="component" value="Unassembled WGS sequence"/>
</dbReference>
<keyword evidence="2" id="KW-1185">Reference proteome</keyword>
<evidence type="ECO:0000313" key="2">
    <source>
        <dbReference type="Proteomes" id="UP000549616"/>
    </source>
</evidence>
<name>A0A853BAU6_9PSEU</name>
<protein>
    <submittedName>
        <fullName evidence="1">Uncharacterized protein</fullName>
    </submittedName>
</protein>
<gene>
    <name evidence="1" type="ORF">HNR02_005237</name>
</gene>
<proteinExistence type="predicted"/>
<dbReference type="RefSeq" id="WP_179776185.1">
    <property type="nucleotide sequence ID" value="NZ_JACCFK010000002.1"/>
</dbReference>
<dbReference type="EMBL" id="JACCFK010000002">
    <property type="protein sequence ID" value="NYI91862.1"/>
    <property type="molecule type" value="Genomic_DNA"/>
</dbReference>
<reference evidence="1 2" key="1">
    <citation type="submission" date="2020-07" db="EMBL/GenBank/DDBJ databases">
        <title>Sequencing the genomes of 1000 actinobacteria strains.</title>
        <authorList>
            <person name="Klenk H.-P."/>
        </authorList>
    </citation>
    <scope>NUCLEOTIDE SEQUENCE [LARGE SCALE GENOMIC DNA]</scope>
    <source>
        <strain evidence="1 2">DSM 104006</strain>
    </source>
</reference>
<organism evidence="1 2">
    <name type="scientific">Amycolatopsis endophytica</name>
    <dbReference type="NCBI Taxonomy" id="860233"/>
    <lineage>
        <taxon>Bacteria</taxon>
        <taxon>Bacillati</taxon>
        <taxon>Actinomycetota</taxon>
        <taxon>Actinomycetes</taxon>
        <taxon>Pseudonocardiales</taxon>
        <taxon>Pseudonocardiaceae</taxon>
        <taxon>Amycolatopsis</taxon>
    </lineage>
</organism>
<accession>A0A853BAU6</accession>
<dbReference type="AlphaFoldDB" id="A0A853BAU6"/>
<evidence type="ECO:0000313" key="1">
    <source>
        <dbReference type="EMBL" id="NYI91862.1"/>
    </source>
</evidence>
<sequence>MAAVDCRGRVADRTVLTALSWTPGTRLDIREARGLLLIRRDDHGVFSVTRQGNLRLPATLRHRCRLGPGDRVLLAADPEQDLLIVHPPAALDDLLTQRHNEALGGDPA</sequence>
<comment type="caution">
    <text evidence="1">The sequence shown here is derived from an EMBL/GenBank/DDBJ whole genome shotgun (WGS) entry which is preliminary data.</text>
</comment>